<reference evidence="1 2" key="1">
    <citation type="submission" date="2018-06" db="EMBL/GenBank/DDBJ databases">
        <title>Comparative genomics reveals the genomic features of Rhizophagus irregularis, R. cerebriforme, R. diaphanum and Gigaspora rosea, and their symbiotic lifestyle signature.</title>
        <authorList>
            <person name="Morin E."/>
            <person name="San Clemente H."/>
            <person name="Chen E.C.H."/>
            <person name="De La Providencia I."/>
            <person name="Hainaut M."/>
            <person name="Kuo A."/>
            <person name="Kohler A."/>
            <person name="Murat C."/>
            <person name="Tang N."/>
            <person name="Roy S."/>
            <person name="Loubradou J."/>
            <person name="Henrissat B."/>
            <person name="Grigoriev I.V."/>
            <person name="Corradi N."/>
            <person name="Roux C."/>
            <person name="Martin F.M."/>
        </authorList>
    </citation>
    <scope>NUCLEOTIDE SEQUENCE [LARGE SCALE GENOMIC DNA]</scope>
    <source>
        <strain evidence="1 2">DAOM 194757</strain>
    </source>
</reference>
<name>A0A397VGV2_9GLOM</name>
<proteinExistence type="predicted"/>
<evidence type="ECO:0000313" key="1">
    <source>
        <dbReference type="EMBL" id="RIB20527.1"/>
    </source>
</evidence>
<organism evidence="1 2">
    <name type="scientific">Gigaspora rosea</name>
    <dbReference type="NCBI Taxonomy" id="44941"/>
    <lineage>
        <taxon>Eukaryota</taxon>
        <taxon>Fungi</taxon>
        <taxon>Fungi incertae sedis</taxon>
        <taxon>Mucoromycota</taxon>
        <taxon>Glomeromycotina</taxon>
        <taxon>Glomeromycetes</taxon>
        <taxon>Diversisporales</taxon>
        <taxon>Gigasporaceae</taxon>
        <taxon>Gigaspora</taxon>
    </lineage>
</organism>
<evidence type="ECO:0000313" key="2">
    <source>
        <dbReference type="Proteomes" id="UP000266673"/>
    </source>
</evidence>
<protein>
    <submittedName>
        <fullName evidence="1">Uncharacterized protein</fullName>
    </submittedName>
</protein>
<dbReference type="AlphaFoldDB" id="A0A397VGV2"/>
<dbReference type="OrthoDB" id="2306086at2759"/>
<comment type="caution">
    <text evidence="1">The sequence shown here is derived from an EMBL/GenBank/DDBJ whole genome shotgun (WGS) entry which is preliminary data.</text>
</comment>
<gene>
    <name evidence="1" type="ORF">C2G38_2244528</name>
</gene>
<sequence>MTEVEPLHRGPVRAHDGHILSLDSSGILQFKWDVTNDSPTMFEISKDGELLDYKGDRVYWIPKDDGLREKKYWFKVEKFGSNEFFLKAIESESGENEKYLTINLESLTLKDQAEASSEFIILKEI</sequence>
<keyword evidence="2" id="KW-1185">Reference proteome</keyword>
<dbReference type="EMBL" id="QKWP01000412">
    <property type="protein sequence ID" value="RIB20527.1"/>
    <property type="molecule type" value="Genomic_DNA"/>
</dbReference>
<accession>A0A397VGV2</accession>
<dbReference type="Proteomes" id="UP000266673">
    <property type="component" value="Unassembled WGS sequence"/>
</dbReference>